<proteinExistence type="predicted"/>
<feature type="chain" id="PRO_5041271028" evidence="1">
    <location>
        <begin position="17"/>
        <end position="110"/>
    </location>
</feature>
<feature type="signal peptide" evidence="1">
    <location>
        <begin position="1"/>
        <end position="16"/>
    </location>
</feature>
<dbReference type="EMBL" id="JAULSV010000006">
    <property type="protein sequence ID" value="KAK0641608.1"/>
    <property type="molecule type" value="Genomic_DNA"/>
</dbReference>
<dbReference type="AlphaFoldDB" id="A0AA39XWL7"/>
<name>A0AA39XWL7_9PEZI</name>
<sequence length="110" mass="12250">MVHFRAILGLATLAVALPMEVPPHEALNKRSFLNPPCTSVQNSGFFAGLEIQRLANEPLTGPYFQPFWNQCQDAIIKLNDICRGTDRFLDNPSPQTAQEAEQLMCQVFGC</sequence>
<evidence type="ECO:0000256" key="1">
    <source>
        <dbReference type="SAM" id="SignalP"/>
    </source>
</evidence>
<gene>
    <name evidence="2" type="ORF">B0T16DRAFT_393862</name>
</gene>
<dbReference type="Proteomes" id="UP001174936">
    <property type="component" value="Unassembled WGS sequence"/>
</dbReference>
<reference evidence="2" key="1">
    <citation type="submission" date="2023-06" db="EMBL/GenBank/DDBJ databases">
        <title>Genome-scale phylogeny and comparative genomics of the fungal order Sordariales.</title>
        <authorList>
            <consortium name="Lawrence Berkeley National Laboratory"/>
            <person name="Hensen N."/>
            <person name="Bonometti L."/>
            <person name="Westerberg I."/>
            <person name="Brannstrom I.O."/>
            <person name="Guillou S."/>
            <person name="Cros-Aarteil S."/>
            <person name="Calhoun S."/>
            <person name="Haridas S."/>
            <person name="Kuo A."/>
            <person name="Mondo S."/>
            <person name="Pangilinan J."/>
            <person name="Riley R."/>
            <person name="Labutti K."/>
            <person name="Andreopoulos B."/>
            <person name="Lipzen A."/>
            <person name="Chen C."/>
            <person name="Yanf M."/>
            <person name="Daum C."/>
            <person name="Ng V."/>
            <person name="Clum A."/>
            <person name="Steindorff A."/>
            <person name="Ohm R."/>
            <person name="Martin F."/>
            <person name="Silar P."/>
            <person name="Natvig D."/>
            <person name="Lalanne C."/>
            <person name="Gautier V."/>
            <person name="Ament-Velasquez S.L."/>
            <person name="Kruys A."/>
            <person name="Hutchinson M.I."/>
            <person name="Powell A.J."/>
            <person name="Barry K."/>
            <person name="Miller A.N."/>
            <person name="Grigoriev I.V."/>
            <person name="Debuchy R."/>
            <person name="Gladieux P."/>
            <person name="Thoren M.H."/>
            <person name="Johannesson H."/>
        </authorList>
    </citation>
    <scope>NUCLEOTIDE SEQUENCE</scope>
    <source>
        <strain evidence="2">SMH2532-1</strain>
    </source>
</reference>
<keyword evidence="3" id="KW-1185">Reference proteome</keyword>
<accession>A0AA39XWL7</accession>
<evidence type="ECO:0000313" key="3">
    <source>
        <dbReference type="Proteomes" id="UP001174936"/>
    </source>
</evidence>
<comment type="caution">
    <text evidence="2">The sequence shown here is derived from an EMBL/GenBank/DDBJ whole genome shotgun (WGS) entry which is preliminary data.</text>
</comment>
<evidence type="ECO:0000313" key="2">
    <source>
        <dbReference type="EMBL" id="KAK0641608.1"/>
    </source>
</evidence>
<organism evidence="2 3">
    <name type="scientific">Cercophora newfieldiana</name>
    <dbReference type="NCBI Taxonomy" id="92897"/>
    <lineage>
        <taxon>Eukaryota</taxon>
        <taxon>Fungi</taxon>
        <taxon>Dikarya</taxon>
        <taxon>Ascomycota</taxon>
        <taxon>Pezizomycotina</taxon>
        <taxon>Sordariomycetes</taxon>
        <taxon>Sordariomycetidae</taxon>
        <taxon>Sordariales</taxon>
        <taxon>Lasiosphaeriaceae</taxon>
        <taxon>Cercophora</taxon>
    </lineage>
</organism>
<keyword evidence="1" id="KW-0732">Signal</keyword>
<protein>
    <submittedName>
        <fullName evidence="2">Uncharacterized protein</fullName>
    </submittedName>
</protein>